<dbReference type="RefSeq" id="WP_100786934.1">
    <property type="nucleotide sequence ID" value="NZ_NPDU01000010.1"/>
</dbReference>
<gene>
    <name evidence="2" type="ORF">CH376_05715</name>
    <name evidence="1" type="ORF">CH380_16935</name>
</gene>
<name>A0A2M9YKP4_9LEPT</name>
<protein>
    <submittedName>
        <fullName evidence="1">Uncharacterized protein</fullName>
    </submittedName>
</protein>
<comment type="caution">
    <text evidence="1">The sequence shown here is derived from an EMBL/GenBank/DDBJ whole genome shotgun (WGS) entry which is preliminary data.</text>
</comment>
<proteinExistence type="predicted"/>
<evidence type="ECO:0000313" key="2">
    <source>
        <dbReference type="EMBL" id="PJZ62980.1"/>
    </source>
</evidence>
<dbReference type="AlphaFoldDB" id="A0A2M9YKP4"/>
<evidence type="ECO:0000313" key="4">
    <source>
        <dbReference type="Proteomes" id="UP000232188"/>
    </source>
</evidence>
<accession>A0A2M9YKP4</accession>
<dbReference type="Proteomes" id="UP000232149">
    <property type="component" value="Unassembled WGS sequence"/>
</dbReference>
<keyword evidence="3" id="KW-1185">Reference proteome</keyword>
<sequence length="99" mass="11501">MKVVDNTITGYYIFEVIKKESKQKQKVIRKAGQPRIDPKAPLERRSVGLPESWWKEVDLLAKNYGIKTSEIVRLAVGLHLRRLGKIKMKINLQTNRKTN</sequence>
<organism evidence="1 4">
    <name type="scientific">Leptospira adleri</name>
    <dbReference type="NCBI Taxonomy" id="2023186"/>
    <lineage>
        <taxon>Bacteria</taxon>
        <taxon>Pseudomonadati</taxon>
        <taxon>Spirochaetota</taxon>
        <taxon>Spirochaetia</taxon>
        <taxon>Leptospirales</taxon>
        <taxon>Leptospiraceae</taxon>
        <taxon>Leptospira</taxon>
    </lineage>
</organism>
<dbReference type="EMBL" id="NPDV01000016">
    <property type="protein sequence ID" value="PJZ52118.1"/>
    <property type="molecule type" value="Genomic_DNA"/>
</dbReference>
<evidence type="ECO:0000313" key="1">
    <source>
        <dbReference type="EMBL" id="PJZ52118.1"/>
    </source>
</evidence>
<dbReference type="EMBL" id="NPDU01000010">
    <property type="protein sequence ID" value="PJZ62980.1"/>
    <property type="molecule type" value="Genomic_DNA"/>
</dbReference>
<reference evidence="3 4" key="1">
    <citation type="submission" date="2017-07" db="EMBL/GenBank/DDBJ databases">
        <title>Leptospira spp. isolated from tropical soils.</title>
        <authorList>
            <person name="Thibeaux R."/>
            <person name="Iraola G."/>
            <person name="Ferres I."/>
            <person name="Bierque E."/>
            <person name="Girault D."/>
            <person name="Soupe-Gilbert M.-E."/>
            <person name="Picardeau M."/>
            <person name="Goarant C."/>
        </authorList>
    </citation>
    <scope>NUCLEOTIDE SEQUENCE [LARGE SCALE GENOMIC DNA]</scope>
    <source>
        <strain evidence="1 4">FH2-B-C1</strain>
        <strain evidence="2 3">FH2-B-D1</strain>
    </source>
</reference>
<dbReference type="Proteomes" id="UP000232188">
    <property type="component" value="Unassembled WGS sequence"/>
</dbReference>
<evidence type="ECO:0000313" key="3">
    <source>
        <dbReference type="Proteomes" id="UP000232149"/>
    </source>
</evidence>